<comment type="caution">
    <text evidence="1">The sequence shown here is derived from an EMBL/GenBank/DDBJ whole genome shotgun (WGS) entry which is preliminary data.</text>
</comment>
<organism evidence="1 2">
    <name type="scientific">Porphyromonas gingivalis F0570</name>
    <dbReference type="NCBI Taxonomy" id="1227271"/>
    <lineage>
        <taxon>Bacteria</taxon>
        <taxon>Pseudomonadati</taxon>
        <taxon>Bacteroidota</taxon>
        <taxon>Bacteroidia</taxon>
        <taxon>Bacteroidales</taxon>
        <taxon>Porphyromonadaceae</taxon>
        <taxon>Porphyromonas</taxon>
    </lineage>
</organism>
<evidence type="ECO:0000313" key="1">
    <source>
        <dbReference type="EMBL" id="ERJ66648.1"/>
    </source>
</evidence>
<dbReference type="AlphaFoldDB" id="A0A0E2LRG6"/>
<protein>
    <submittedName>
        <fullName evidence="1">Uncharacterized protein</fullName>
    </submittedName>
</protein>
<evidence type="ECO:0000313" key="2">
    <source>
        <dbReference type="Proteomes" id="UP000016630"/>
    </source>
</evidence>
<dbReference type="EMBL" id="AWUW01000074">
    <property type="protein sequence ID" value="ERJ66648.1"/>
    <property type="molecule type" value="Genomic_DNA"/>
</dbReference>
<reference evidence="1 2" key="1">
    <citation type="submission" date="2013-06" db="EMBL/GenBank/DDBJ databases">
        <authorList>
            <person name="Weinstock G."/>
            <person name="Sodergren E."/>
            <person name="Lobos E.A."/>
            <person name="Fulton L."/>
            <person name="Fulton R."/>
            <person name="Courtney L."/>
            <person name="Fronick C."/>
            <person name="O'Laughlin M."/>
            <person name="Godfrey J."/>
            <person name="Wilson R.M."/>
            <person name="Miner T."/>
            <person name="Farmer C."/>
            <person name="Delehaunty K."/>
            <person name="Cordes M."/>
            <person name="Minx P."/>
            <person name="Tomlinson C."/>
            <person name="Chen J."/>
            <person name="Wollam A."/>
            <person name="Pepin K.H."/>
            <person name="Bhonagiri V."/>
            <person name="Zhang X."/>
            <person name="Warren W."/>
            <person name="Mitreva M."/>
            <person name="Mardis E.R."/>
            <person name="Wilson R.K."/>
        </authorList>
    </citation>
    <scope>NUCLEOTIDE SEQUENCE [LARGE SCALE GENOMIC DNA]</scope>
    <source>
        <strain evidence="1 2">F0570</strain>
    </source>
</reference>
<gene>
    <name evidence="1" type="ORF">HMPREF1555_01052</name>
</gene>
<sequence length="44" mass="5273">MFLPKPNICLGISILIIWFEQRGIDPTVVIVFNNKRYRFFRGIF</sequence>
<name>A0A0E2LRG6_PORGN</name>
<dbReference type="HOGENOM" id="CLU_3220021_0_0_10"/>
<dbReference type="Proteomes" id="UP000016630">
    <property type="component" value="Unassembled WGS sequence"/>
</dbReference>
<proteinExistence type="predicted"/>
<accession>A0A0E2LRG6</accession>